<evidence type="ECO:0000256" key="4">
    <source>
        <dbReference type="ARBA" id="ARBA00022692"/>
    </source>
</evidence>
<accession>A0AB39UMK5</accession>
<feature type="transmembrane region" description="Helical" evidence="9">
    <location>
        <begin position="486"/>
        <end position="507"/>
    </location>
</feature>
<feature type="compositionally biased region" description="Polar residues" evidence="8">
    <location>
        <begin position="1"/>
        <end position="11"/>
    </location>
</feature>
<dbReference type="InterPro" id="IPR005829">
    <property type="entry name" value="Sugar_transporter_CS"/>
</dbReference>
<feature type="transmembrane region" description="Helical" evidence="9">
    <location>
        <begin position="88"/>
        <end position="106"/>
    </location>
</feature>
<reference evidence="13" key="1">
    <citation type="submission" date="2023-07" db="EMBL/GenBank/DDBJ databases">
        <title>Bifidobacterium aquikefiriaerophilum sp. nov. and Bifidobacterium eccum sp. nov., isolated from water kefir.</title>
        <authorList>
            <person name="Breselge S."/>
            <person name="Bellassi P."/>
            <person name="Barcenilla C."/>
            <person name="Alvarez-Ordonez A."/>
            <person name="Morelli L."/>
            <person name="Cotter P.D."/>
        </authorList>
    </citation>
    <scope>NUCLEOTIDE SEQUENCE</scope>
    <source>
        <strain evidence="13">WK012_4_13</strain>
        <strain evidence="12">WK013_4_14</strain>
        <strain evidence="11">WK048_4_13</strain>
    </source>
</reference>
<dbReference type="Gene3D" id="1.20.1250.20">
    <property type="entry name" value="MFS general substrate transporter like domains"/>
    <property type="match status" value="2"/>
</dbReference>
<evidence type="ECO:0000256" key="8">
    <source>
        <dbReference type="SAM" id="MobiDB-lite"/>
    </source>
</evidence>
<feature type="region of interest" description="Disordered" evidence="8">
    <location>
        <begin position="1"/>
        <end position="54"/>
    </location>
</feature>
<dbReference type="RefSeq" id="WP_369341149.1">
    <property type="nucleotide sequence ID" value="NZ_CP129675.1"/>
</dbReference>
<evidence type="ECO:0000256" key="3">
    <source>
        <dbReference type="ARBA" id="ARBA00022475"/>
    </source>
</evidence>
<dbReference type="PROSITE" id="PS00217">
    <property type="entry name" value="SUGAR_TRANSPORT_2"/>
    <property type="match status" value="1"/>
</dbReference>
<dbReference type="EMBL" id="CP129675">
    <property type="protein sequence ID" value="XDS46266.1"/>
    <property type="molecule type" value="Genomic_DNA"/>
</dbReference>
<dbReference type="SUPFAM" id="SSF103473">
    <property type="entry name" value="MFS general substrate transporter"/>
    <property type="match status" value="1"/>
</dbReference>
<evidence type="ECO:0000256" key="6">
    <source>
        <dbReference type="ARBA" id="ARBA00022989"/>
    </source>
</evidence>
<evidence type="ECO:0000313" key="13">
    <source>
        <dbReference type="EMBL" id="XDS50177.1"/>
    </source>
</evidence>
<evidence type="ECO:0000256" key="2">
    <source>
        <dbReference type="ARBA" id="ARBA00022448"/>
    </source>
</evidence>
<feature type="transmembrane region" description="Helical" evidence="9">
    <location>
        <begin position="329"/>
        <end position="346"/>
    </location>
</feature>
<dbReference type="PANTHER" id="PTHR43528">
    <property type="entry name" value="ALPHA-KETOGLUTARATE PERMEASE"/>
    <property type="match status" value="1"/>
</dbReference>
<keyword evidence="5" id="KW-0769">Symport</keyword>
<comment type="subcellular location">
    <subcellularLocation>
        <location evidence="1">Cell membrane</location>
        <topology evidence="1">Multi-pass membrane protein</topology>
    </subcellularLocation>
</comment>
<dbReference type="EMBL" id="CP129682">
    <property type="protein sequence ID" value="XDS48954.1"/>
    <property type="molecule type" value="Genomic_DNA"/>
</dbReference>
<keyword evidence="2" id="KW-0813">Transport</keyword>
<feature type="transmembrane region" description="Helical" evidence="9">
    <location>
        <begin position="459"/>
        <end position="480"/>
    </location>
</feature>
<evidence type="ECO:0000313" key="12">
    <source>
        <dbReference type="EMBL" id="XDS48954.1"/>
    </source>
</evidence>
<evidence type="ECO:0000259" key="10">
    <source>
        <dbReference type="PROSITE" id="PS50850"/>
    </source>
</evidence>
<dbReference type="Pfam" id="PF00083">
    <property type="entry name" value="Sugar_tr"/>
    <property type="match status" value="1"/>
</dbReference>
<dbReference type="GO" id="GO:0015293">
    <property type="term" value="F:symporter activity"/>
    <property type="evidence" value="ECO:0007669"/>
    <property type="project" value="UniProtKB-KW"/>
</dbReference>
<dbReference type="GO" id="GO:0005886">
    <property type="term" value="C:plasma membrane"/>
    <property type="evidence" value="ECO:0007669"/>
    <property type="project" value="UniProtKB-SubCell"/>
</dbReference>
<feature type="transmembrane region" description="Helical" evidence="9">
    <location>
        <begin position="395"/>
        <end position="414"/>
    </location>
</feature>
<keyword evidence="6 9" id="KW-1133">Transmembrane helix</keyword>
<feature type="transmembrane region" description="Helical" evidence="9">
    <location>
        <begin position="249"/>
        <end position="268"/>
    </location>
</feature>
<dbReference type="PANTHER" id="PTHR43528:SF1">
    <property type="entry name" value="ALPHA-KETOGLUTARATE PERMEASE"/>
    <property type="match status" value="1"/>
</dbReference>
<dbReference type="InterPro" id="IPR005828">
    <property type="entry name" value="MFS_sugar_transport-like"/>
</dbReference>
<evidence type="ECO:0000256" key="7">
    <source>
        <dbReference type="ARBA" id="ARBA00023136"/>
    </source>
</evidence>
<name>A0AB39UMK5_9BIFI</name>
<feature type="transmembrane region" description="Helical" evidence="9">
    <location>
        <begin position="112"/>
        <end position="133"/>
    </location>
</feature>
<feature type="transmembrane region" description="Helical" evidence="9">
    <location>
        <begin position="145"/>
        <end position="166"/>
    </location>
</feature>
<dbReference type="AlphaFoldDB" id="A0AB39UMK5"/>
<keyword evidence="4 9" id="KW-0812">Transmembrane</keyword>
<proteinExistence type="predicted"/>
<feature type="compositionally biased region" description="Basic and acidic residues" evidence="8">
    <location>
        <begin position="12"/>
        <end position="30"/>
    </location>
</feature>
<organism evidence="13">
    <name type="scientific">Bifidobacterium fermentum</name>
    <dbReference type="NCBI Taxonomy" id="3059035"/>
    <lineage>
        <taxon>Bacteria</taxon>
        <taxon>Bacillati</taxon>
        <taxon>Actinomycetota</taxon>
        <taxon>Actinomycetes</taxon>
        <taxon>Bifidobacteriales</taxon>
        <taxon>Bifidobacteriaceae</taxon>
        <taxon>Bifidobacterium</taxon>
    </lineage>
</organism>
<feature type="transmembrane region" description="Helical" evidence="9">
    <location>
        <begin position="220"/>
        <end position="237"/>
    </location>
</feature>
<protein>
    <submittedName>
        <fullName evidence="13">MFS transporter</fullName>
    </submittedName>
</protein>
<keyword evidence="3" id="KW-1003">Cell membrane</keyword>
<feature type="transmembrane region" description="Helical" evidence="9">
    <location>
        <begin position="420"/>
        <end position="447"/>
    </location>
</feature>
<dbReference type="KEGG" id="bfk:QN062_07200"/>
<feature type="region of interest" description="Disordered" evidence="8">
    <location>
        <begin position="559"/>
        <end position="579"/>
    </location>
</feature>
<dbReference type="InterPro" id="IPR051084">
    <property type="entry name" value="H+-coupled_symporters"/>
</dbReference>
<dbReference type="InterPro" id="IPR036259">
    <property type="entry name" value="MFS_trans_sf"/>
</dbReference>
<evidence type="ECO:0000256" key="9">
    <source>
        <dbReference type="SAM" id="Phobius"/>
    </source>
</evidence>
<feature type="transmembrane region" description="Helical" evidence="9">
    <location>
        <begin position="178"/>
        <end position="199"/>
    </location>
</feature>
<dbReference type="PROSITE" id="PS50850">
    <property type="entry name" value="MFS"/>
    <property type="match status" value="1"/>
</dbReference>
<evidence type="ECO:0000256" key="1">
    <source>
        <dbReference type="ARBA" id="ARBA00004651"/>
    </source>
</evidence>
<dbReference type="EMBL" id="CP129683">
    <property type="protein sequence ID" value="XDS50177.1"/>
    <property type="molecule type" value="Genomic_DNA"/>
</dbReference>
<dbReference type="InterPro" id="IPR020846">
    <property type="entry name" value="MFS_dom"/>
</dbReference>
<keyword evidence="7 9" id="KW-0472">Membrane</keyword>
<feature type="domain" description="Major facilitator superfamily (MFS) profile" evidence="10">
    <location>
        <begin position="73"/>
        <end position="512"/>
    </location>
</feature>
<feature type="transmembrane region" description="Helical" evidence="9">
    <location>
        <begin position="366"/>
        <end position="383"/>
    </location>
</feature>
<dbReference type="PROSITE" id="PS00216">
    <property type="entry name" value="SUGAR_TRANSPORT_1"/>
    <property type="match status" value="1"/>
</dbReference>
<evidence type="ECO:0000256" key="5">
    <source>
        <dbReference type="ARBA" id="ARBA00022847"/>
    </source>
</evidence>
<sequence>MHTKNTTCSHARPTDSQENPAKERISRHEAGGPASQPSARLRKRHHIRFPSPRPRNLQREDIVMVEEASVRQAVLGTSVGNFMEWFDFGIYGYLTVVMTTVFTKGLPNSLGVLIMLLGFAVSFLARPLGGFVLGPLGDRIGRQKVLFITMSVMAVSTSLIGALPTAAQIGLWAPLPLYVLKMIQGFSTGGEYAGAATYVSEFSPDKRRGFFSSWLDVGSYLGFAAGAGAVALTTMVSERYWGADAMVNGAWRIPYFLAIPLGIIAVYFRSRIPETPHFEMEDSSAEDERPRTRRRGHWRFSIVGPKLRDERIFGAHSLPGVFRHFHKEILLGILLVAAGNTLGYVLTSYMPTYLSNELGESTTDSAVATIPVLILVTILMPFAGRLSDRFGRKPVFVASAVISVLAMIPAFMLINSGSSLAMHLSLILLALPVAGYVSVIAAALPALFPTASRFGGMAITYNVGVSLFGGTTPFIVQSLIELTGNAYMPALYVMLFSILGGIAVLFIPETAGRNLMGSMPAVASAEDASEILATQQADPNIDLDTMPVDAVAEAWNVPDNKGRTINETEGDHAGPRLAR</sequence>
<evidence type="ECO:0000313" key="11">
    <source>
        <dbReference type="EMBL" id="XDS46266.1"/>
    </source>
</evidence>
<feature type="compositionally biased region" description="Basic and acidic residues" evidence="8">
    <location>
        <begin position="560"/>
        <end position="579"/>
    </location>
</feature>
<gene>
    <name evidence="13" type="ORF">QN062_07200</name>
    <name evidence="12" type="ORF">QN216_01400</name>
    <name evidence="11" type="ORF">QN217_09055</name>
</gene>